<gene>
    <name evidence="2" type="ORF">LIZ65_10425</name>
</gene>
<evidence type="ECO:0000313" key="3">
    <source>
        <dbReference type="Proteomes" id="UP001299546"/>
    </source>
</evidence>
<dbReference type="Proteomes" id="UP001299546">
    <property type="component" value="Unassembled WGS sequence"/>
</dbReference>
<evidence type="ECO:0000259" key="1">
    <source>
        <dbReference type="Pfam" id="PF04448"/>
    </source>
</evidence>
<proteinExistence type="predicted"/>
<comment type="caution">
    <text evidence="2">The sequence shown here is derived from an EMBL/GenBank/DDBJ whole genome shotgun (WGS) entry which is preliminary data.</text>
</comment>
<accession>A0ABS8DH29</accession>
<dbReference type="Pfam" id="PF04448">
    <property type="entry name" value="DUF551"/>
    <property type="match status" value="1"/>
</dbReference>
<evidence type="ECO:0000313" key="2">
    <source>
        <dbReference type="EMBL" id="MCB7387701.1"/>
    </source>
</evidence>
<dbReference type="InterPro" id="IPR007539">
    <property type="entry name" value="DUF551"/>
</dbReference>
<feature type="domain" description="DUF551" evidence="1">
    <location>
        <begin position="51"/>
        <end position="115"/>
    </location>
</feature>
<keyword evidence="3" id="KW-1185">Reference proteome</keyword>
<protein>
    <submittedName>
        <fullName evidence="2">DUF551 domain-containing protein</fullName>
    </submittedName>
</protein>
<reference evidence="2 3" key="1">
    <citation type="submission" date="2021-10" db="EMBL/GenBank/DDBJ databases">
        <title>Collection of gut derived symbiotic bacterial strains cultured from healthy donors.</title>
        <authorList>
            <person name="Lin H."/>
            <person name="Littmann E."/>
            <person name="Kohout C."/>
            <person name="Pamer E.G."/>
        </authorList>
    </citation>
    <scope>NUCLEOTIDE SEQUENCE [LARGE SCALE GENOMIC DNA]</scope>
    <source>
        <strain evidence="2 3">DFI.1.165</strain>
    </source>
</reference>
<organism evidence="2 3">
    <name type="scientific">Bariatricus massiliensis</name>
    <dbReference type="NCBI Taxonomy" id="1745713"/>
    <lineage>
        <taxon>Bacteria</taxon>
        <taxon>Bacillati</taxon>
        <taxon>Bacillota</taxon>
        <taxon>Clostridia</taxon>
        <taxon>Lachnospirales</taxon>
        <taxon>Lachnospiraceae</taxon>
        <taxon>Bariatricus</taxon>
    </lineage>
</organism>
<dbReference type="EMBL" id="JAJCIS010000005">
    <property type="protein sequence ID" value="MCB7387701.1"/>
    <property type="molecule type" value="Genomic_DNA"/>
</dbReference>
<dbReference type="RefSeq" id="WP_227183575.1">
    <property type="nucleotide sequence ID" value="NZ_JAJCIQ010000006.1"/>
</dbReference>
<name>A0ABS8DH29_9FIRM</name>
<sequence length="134" mass="16304">MRLIDADKLMNRIELRIKDYCRDCNTGAQKIANLYQHQIKKLVEKQPTVLQWISVSERLPEKTEYLETSDRCEYYMRRFEVAYMTDTIEYTFGYYDGAKWMDKRHGKIENVVAWKLHEPYRKEPEKEDNQIECH</sequence>